<dbReference type="PROSITE" id="PS51257">
    <property type="entry name" value="PROKAR_LIPOPROTEIN"/>
    <property type="match status" value="1"/>
</dbReference>
<sequence length="41" mass="4706">MAISAKVHIFTFIIVGCVDIFQEHCSWFFSVQLSLLITSSW</sequence>
<accession>A0A2P2QHF0</accession>
<name>A0A2P2QHF0_RHIMU</name>
<organism evidence="1">
    <name type="scientific">Rhizophora mucronata</name>
    <name type="common">Asiatic mangrove</name>
    <dbReference type="NCBI Taxonomy" id="61149"/>
    <lineage>
        <taxon>Eukaryota</taxon>
        <taxon>Viridiplantae</taxon>
        <taxon>Streptophyta</taxon>
        <taxon>Embryophyta</taxon>
        <taxon>Tracheophyta</taxon>
        <taxon>Spermatophyta</taxon>
        <taxon>Magnoliopsida</taxon>
        <taxon>eudicotyledons</taxon>
        <taxon>Gunneridae</taxon>
        <taxon>Pentapetalae</taxon>
        <taxon>rosids</taxon>
        <taxon>fabids</taxon>
        <taxon>Malpighiales</taxon>
        <taxon>Rhizophoraceae</taxon>
        <taxon>Rhizophora</taxon>
    </lineage>
</organism>
<evidence type="ECO:0000313" key="1">
    <source>
        <dbReference type="EMBL" id="MBX66386.1"/>
    </source>
</evidence>
<dbReference type="EMBL" id="GGEC01085902">
    <property type="protein sequence ID" value="MBX66386.1"/>
    <property type="molecule type" value="Transcribed_RNA"/>
</dbReference>
<protein>
    <submittedName>
        <fullName evidence="1">Uncharacterized protein</fullName>
    </submittedName>
</protein>
<proteinExistence type="predicted"/>
<dbReference type="AlphaFoldDB" id="A0A2P2QHF0"/>
<reference evidence="1" key="1">
    <citation type="submission" date="2018-02" db="EMBL/GenBank/DDBJ databases">
        <title>Rhizophora mucronata_Transcriptome.</title>
        <authorList>
            <person name="Meera S.P."/>
            <person name="Sreeshan A."/>
            <person name="Augustine A."/>
        </authorList>
    </citation>
    <scope>NUCLEOTIDE SEQUENCE</scope>
    <source>
        <tissue evidence="1">Leaf</tissue>
    </source>
</reference>